<protein>
    <submittedName>
        <fullName evidence="2">Uncharacterized protein</fullName>
    </submittedName>
</protein>
<feature type="region of interest" description="Disordered" evidence="1">
    <location>
        <begin position="1"/>
        <end position="42"/>
    </location>
</feature>
<evidence type="ECO:0000313" key="2">
    <source>
        <dbReference type="EMBL" id="TJZ88992.1"/>
    </source>
</evidence>
<organism evidence="2 3">
    <name type="scientific">Paracoccus gahaiensis</name>
    <dbReference type="NCBI Taxonomy" id="1706839"/>
    <lineage>
        <taxon>Bacteria</taxon>
        <taxon>Pseudomonadati</taxon>
        <taxon>Pseudomonadota</taxon>
        <taxon>Alphaproteobacteria</taxon>
        <taxon>Rhodobacterales</taxon>
        <taxon>Paracoccaceae</taxon>
        <taxon>Paracoccus</taxon>
    </lineage>
</organism>
<evidence type="ECO:0000256" key="1">
    <source>
        <dbReference type="SAM" id="MobiDB-lite"/>
    </source>
</evidence>
<evidence type="ECO:0000313" key="3">
    <source>
        <dbReference type="Proteomes" id="UP000309747"/>
    </source>
</evidence>
<gene>
    <name evidence="2" type="ORF">FA743_19570</name>
</gene>
<sequence>MEKHRDTGRLSSTATWRPVSRSNNAKANEMRERPSLPPRRPLKGLGLALVASGLLAGCMSETGSLESAYAANLASETALNAQVMGDRARDQRCDRDPGRGECGRR</sequence>
<dbReference type="EMBL" id="SUNI01000047">
    <property type="protein sequence ID" value="TJZ88992.1"/>
    <property type="molecule type" value="Genomic_DNA"/>
</dbReference>
<feature type="compositionally biased region" description="Basic and acidic residues" evidence="1">
    <location>
        <begin position="86"/>
        <end position="105"/>
    </location>
</feature>
<feature type="region of interest" description="Disordered" evidence="1">
    <location>
        <begin position="85"/>
        <end position="105"/>
    </location>
</feature>
<dbReference type="AlphaFoldDB" id="A0A4U0R485"/>
<keyword evidence="3" id="KW-1185">Reference proteome</keyword>
<name>A0A4U0R485_9RHOB</name>
<dbReference type="Proteomes" id="UP000309747">
    <property type="component" value="Unassembled WGS sequence"/>
</dbReference>
<feature type="compositionally biased region" description="Polar residues" evidence="1">
    <location>
        <begin position="9"/>
        <end position="26"/>
    </location>
</feature>
<comment type="caution">
    <text evidence="2">The sequence shown here is derived from an EMBL/GenBank/DDBJ whole genome shotgun (WGS) entry which is preliminary data.</text>
</comment>
<accession>A0A4U0R485</accession>
<dbReference type="OrthoDB" id="7779148at2"/>
<dbReference type="RefSeq" id="WP_136887739.1">
    <property type="nucleotide sequence ID" value="NZ_SUNI01000047.1"/>
</dbReference>
<reference evidence="2 3" key="1">
    <citation type="submission" date="2019-04" db="EMBL/GenBank/DDBJ databases">
        <authorList>
            <person name="Li J."/>
        </authorList>
    </citation>
    <scope>NUCLEOTIDE SEQUENCE [LARGE SCALE GENOMIC DNA]</scope>
    <source>
        <strain evidence="2 3">KCTC 42687</strain>
    </source>
</reference>
<proteinExistence type="predicted"/>